<dbReference type="RefSeq" id="WP_206254193.1">
    <property type="nucleotide sequence ID" value="NZ_CP071060.1"/>
</dbReference>
<dbReference type="SUPFAM" id="SSF53822">
    <property type="entry name" value="Periplasmic binding protein-like I"/>
    <property type="match status" value="1"/>
</dbReference>
<protein>
    <submittedName>
        <fullName evidence="2">ABC transporter substrate-binding protein</fullName>
    </submittedName>
</protein>
<dbReference type="PANTHER" id="PTHR35271:SF1">
    <property type="entry name" value="ABC TRANSPORTER, SUBSTRATE-BINDING LIPOPROTEIN"/>
    <property type="match status" value="1"/>
</dbReference>
<proteinExistence type="predicted"/>
<dbReference type="Pfam" id="PF04392">
    <property type="entry name" value="ABC_sub_bind"/>
    <property type="match status" value="1"/>
</dbReference>
<sequence>MKARWLVVLMLLAMCLQPVQAARPFRIYAVTYRGVTEVERGFADYFAARGIPVEITYRDIALDTGRLPALVEEIRRTRPDLVYTWGSGVTLGIAGPWDHADPARYITDIPLVFSLVAAPVSARIVPSMQSSRRNVTGVSHVASVAAQMQVMAAYRAFRSVGVLYSPNEPNALAVLDELRAEGRKRGFAVQARAFRTDAAGKPTSEGVAALIGELRQAGAEWLYLPPDSFLSTQAKTVVVPAALQAGLPAFASTEPLMAAGALAGLVSRYYNVGQFAAYKAEQILVTKLPPSRIPVETLTRFSLQIRLPVARRLGLLPPLAMFNYAEMIDADFAALGKPALEPQR</sequence>
<accession>A0ABX7M473</accession>
<organism evidence="2 3">
    <name type="scientific">Niveibacterium microcysteis</name>
    <dbReference type="NCBI Taxonomy" id="2811415"/>
    <lineage>
        <taxon>Bacteria</taxon>
        <taxon>Pseudomonadati</taxon>
        <taxon>Pseudomonadota</taxon>
        <taxon>Betaproteobacteria</taxon>
        <taxon>Rhodocyclales</taxon>
        <taxon>Rhodocyclaceae</taxon>
        <taxon>Niveibacterium</taxon>
    </lineage>
</organism>
<feature type="signal peptide" evidence="1">
    <location>
        <begin position="1"/>
        <end position="21"/>
    </location>
</feature>
<dbReference type="PANTHER" id="PTHR35271">
    <property type="entry name" value="ABC TRANSPORTER, SUBSTRATE-BINDING LIPOPROTEIN-RELATED"/>
    <property type="match status" value="1"/>
</dbReference>
<dbReference type="EMBL" id="CP071060">
    <property type="protein sequence ID" value="QSI76530.1"/>
    <property type="molecule type" value="Genomic_DNA"/>
</dbReference>
<keyword evidence="1" id="KW-0732">Signal</keyword>
<feature type="chain" id="PRO_5045108461" evidence="1">
    <location>
        <begin position="22"/>
        <end position="344"/>
    </location>
</feature>
<evidence type="ECO:0000313" key="3">
    <source>
        <dbReference type="Proteomes" id="UP000663570"/>
    </source>
</evidence>
<keyword evidence="3" id="KW-1185">Reference proteome</keyword>
<evidence type="ECO:0000313" key="2">
    <source>
        <dbReference type="EMBL" id="QSI76530.1"/>
    </source>
</evidence>
<dbReference type="Gene3D" id="3.40.50.2300">
    <property type="match status" value="2"/>
</dbReference>
<name>A0ABX7M473_9RHOO</name>
<reference evidence="2 3" key="1">
    <citation type="submission" date="2021-02" db="EMBL/GenBank/DDBJ databases">
        <title>Niveibacterium changnyeongensis HC41.</title>
        <authorList>
            <person name="Kang M."/>
        </authorList>
    </citation>
    <scope>NUCLEOTIDE SEQUENCE [LARGE SCALE GENOMIC DNA]</scope>
    <source>
        <strain evidence="2 3">HC41</strain>
    </source>
</reference>
<dbReference type="Proteomes" id="UP000663570">
    <property type="component" value="Chromosome"/>
</dbReference>
<dbReference type="InterPro" id="IPR028082">
    <property type="entry name" value="Peripla_BP_I"/>
</dbReference>
<gene>
    <name evidence="2" type="ORF">JY500_19040</name>
</gene>
<dbReference type="InterPro" id="IPR007487">
    <property type="entry name" value="ABC_transpt-TYRBP-like"/>
</dbReference>
<dbReference type="CDD" id="cd06325">
    <property type="entry name" value="PBP1_ABC_unchar_transporter"/>
    <property type="match status" value="1"/>
</dbReference>
<evidence type="ECO:0000256" key="1">
    <source>
        <dbReference type="SAM" id="SignalP"/>
    </source>
</evidence>